<dbReference type="Pfam" id="PF06348">
    <property type="entry name" value="DUF1059"/>
    <property type="match status" value="1"/>
</dbReference>
<reference evidence="2 3" key="1">
    <citation type="submission" date="2020-07" db="EMBL/GenBank/DDBJ databases">
        <title>Genomic Encyclopedia of Type Strains, Phase IV (KMG-V): Genome sequencing to study the core and pangenomes of soil and plant-associated prokaryotes.</title>
        <authorList>
            <person name="Whitman W."/>
        </authorList>
    </citation>
    <scope>NUCLEOTIDE SEQUENCE [LARGE SCALE GENOMIC DNA]</scope>
    <source>
        <strain evidence="2 3">M8UP30</strain>
    </source>
</reference>
<proteinExistence type="predicted"/>
<dbReference type="Proteomes" id="UP000534186">
    <property type="component" value="Unassembled WGS sequence"/>
</dbReference>
<sequence length="69" mass="7962">MKTMTCKSLGGPCEQKLSAGSWDEMVQTMTKHVMEKHPETAKAMEKMHNEDPKRWGRETKPKWEATPET</sequence>
<evidence type="ECO:0000313" key="3">
    <source>
        <dbReference type="Proteomes" id="UP000534186"/>
    </source>
</evidence>
<comment type="caution">
    <text evidence="2">The sequence shown here is derived from an EMBL/GenBank/DDBJ whole genome shotgun (WGS) entry which is preliminary data.</text>
</comment>
<name>A0A7Y9NNP2_9BACT</name>
<accession>A0A7Y9NNP2</accession>
<dbReference type="AlphaFoldDB" id="A0A7Y9NNP2"/>
<evidence type="ECO:0000256" key="1">
    <source>
        <dbReference type="SAM" id="MobiDB-lite"/>
    </source>
</evidence>
<dbReference type="EMBL" id="JACCCV010000002">
    <property type="protein sequence ID" value="NYF52190.1"/>
    <property type="molecule type" value="Genomic_DNA"/>
</dbReference>
<protein>
    <submittedName>
        <fullName evidence="2">Putative small metal-binding protein</fullName>
    </submittedName>
</protein>
<dbReference type="InterPro" id="IPR009409">
    <property type="entry name" value="DUF1059"/>
</dbReference>
<evidence type="ECO:0000313" key="2">
    <source>
        <dbReference type="EMBL" id="NYF52190.1"/>
    </source>
</evidence>
<gene>
    <name evidence="2" type="ORF">HDF12_002589</name>
</gene>
<organism evidence="2 3">
    <name type="scientific">Tunturiibacter lichenicola</name>
    <dbReference type="NCBI Taxonomy" id="2051959"/>
    <lineage>
        <taxon>Bacteria</taxon>
        <taxon>Pseudomonadati</taxon>
        <taxon>Acidobacteriota</taxon>
        <taxon>Terriglobia</taxon>
        <taxon>Terriglobales</taxon>
        <taxon>Acidobacteriaceae</taxon>
        <taxon>Tunturiibacter</taxon>
    </lineage>
</organism>
<feature type="region of interest" description="Disordered" evidence="1">
    <location>
        <begin position="43"/>
        <end position="69"/>
    </location>
</feature>